<evidence type="ECO:0000313" key="2">
    <source>
        <dbReference type="Proteomes" id="UP000270343"/>
    </source>
</evidence>
<evidence type="ECO:0000313" key="1">
    <source>
        <dbReference type="EMBL" id="RKN56425.1"/>
    </source>
</evidence>
<name>A0A3B0A6W8_9ACTN</name>
<proteinExistence type="predicted"/>
<dbReference type="OrthoDB" id="5496837at2"/>
<organism evidence="1 2">
    <name type="scientific">Streptomyces klenkii</name>
    <dbReference type="NCBI Taxonomy" id="1420899"/>
    <lineage>
        <taxon>Bacteria</taxon>
        <taxon>Bacillati</taxon>
        <taxon>Actinomycetota</taxon>
        <taxon>Actinomycetes</taxon>
        <taxon>Kitasatosporales</taxon>
        <taxon>Streptomycetaceae</taxon>
        <taxon>Streptomyces</taxon>
    </lineage>
</organism>
<keyword evidence="2" id="KW-1185">Reference proteome</keyword>
<evidence type="ECO:0008006" key="3">
    <source>
        <dbReference type="Google" id="ProtNLM"/>
    </source>
</evidence>
<gene>
    <name evidence="1" type="ORF">D7231_34720</name>
</gene>
<reference evidence="1 2" key="1">
    <citation type="journal article" date="2015" name="Antonie Van Leeuwenhoek">
        <title>Streptomyces klenkii sp. nov., isolated from deep marine sediment.</title>
        <authorList>
            <person name="Veyisoglu A."/>
            <person name="Sahin N."/>
        </authorList>
    </citation>
    <scope>NUCLEOTIDE SEQUENCE [LARGE SCALE GENOMIC DNA]</scope>
    <source>
        <strain evidence="1 2">KCTC 29202</strain>
    </source>
</reference>
<dbReference type="EMBL" id="RBAM01000078">
    <property type="protein sequence ID" value="RKN56425.1"/>
    <property type="molecule type" value="Genomic_DNA"/>
</dbReference>
<accession>A0A3B0A6W8</accession>
<protein>
    <recommendedName>
        <fullName evidence="3">NlpC/P60 domain-containing protein</fullName>
    </recommendedName>
</protein>
<dbReference type="AlphaFoldDB" id="A0A3B0A6W8"/>
<sequence>MIASGLAHHGDPRPPAGALLFYASDDAAGHVALHLGNGQAATNDIAEPGRISIVPLSDLTAGRWRLTYRGWAPPEFPHASEGTSNVG</sequence>
<comment type="caution">
    <text evidence="1">The sequence shown here is derived from an EMBL/GenBank/DDBJ whole genome shotgun (WGS) entry which is preliminary data.</text>
</comment>
<dbReference type="Proteomes" id="UP000270343">
    <property type="component" value="Unassembled WGS sequence"/>
</dbReference>